<evidence type="ECO:0000313" key="3">
    <source>
        <dbReference type="Proteomes" id="UP000037510"/>
    </source>
</evidence>
<evidence type="ECO:0000313" key="2">
    <source>
        <dbReference type="EMBL" id="KOB66780.1"/>
    </source>
</evidence>
<feature type="region of interest" description="Disordered" evidence="1">
    <location>
        <begin position="1"/>
        <end position="42"/>
    </location>
</feature>
<sequence>DRVQNKKIVFSDNEDDTPQSTGNSKQKQKRNTKNKGILFDDEDSGDDLHNPVIKYHFIAKVIQLVYLPKMRHPPPNLVKNITLKIKIDFVPVDYVNNATIAAGWETGARWDDGERGTRVYNVTCNRKGMTTESPSSSLLEDEWICSPDCSDCVPLSSPPSASRNTSICSSLITSLPPDEEED</sequence>
<keyword evidence="3" id="KW-1185">Reference proteome</keyword>
<reference evidence="2 3" key="1">
    <citation type="journal article" date="2015" name="Genome Biol. Evol.">
        <title>The genome of winter moth (Operophtera brumata) provides a genomic perspective on sexual dimorphism and phenology.</title>
        <authorList>
            <person name="Derks M.F."/>
            <person name="Smit S."/>
            <person name="Salis L."/>
            <person name="Schijlen E."/>
            <person name="Bossers A."/>
            <person name="Mateman C."/>
            <person name="Pijl A.S."/>
            <person name="de Ridder D."/>
            <person name="Groenen M.A."/>
            <person name="Visser M.E."/>
            <person name="Megens H.J."/>
        </authorList>
    </citation>
    <scope>NUCLEOTIDE SEQUENCE [LARGE SCALE GENOMIC DNA]</scope>
    <source>
        <strain evidence="2">WM2013NL</strain>
        <tissue evidence="2">Head and thorax</tissue>
    </source>
</reference>
<feature type="non-terminal residue" evidence="2">
    <location>
        <position position="1"/>
    </location>
</feature>
<comment type="caution">
    <text evidence="2">The sequence shown here is derived from an EMBL/GenBank/DDBJ whole genome shotgun (WGS) entry which is preliminary data.</text>
</comment>
<proteinExistence type="predicted"/>
<accession>A0A0L7KUJ2</accession>
<dbReference type="AlphaFoldDB" id="A0A0L7KUJ2"/>
<gene>
    <name evidence="2" type="ORF">OBRU01_07610</name>
</gene>
<name>A0A0L7KUJ2_OPEBR</name>
<organism evidence="2 3">
    <name type="scientific">Operophtera brumata</name>
    <name type="common">Winter moth</name>
    <name type="synonym">Phalaena brumata</name>
    <dbReference type="NCBI Taxonomy" id="104452"/>
    <lineage>
        <taxon>Eukaryota</taxon>
        <taxon>Metazoa</taxon>
        <taxon>Ecdysozoa</taxon>
        <taxon>Arthropoda</taxon>
        <taxon>Hexapoda</taxon>
        <taxon>Insecta</taxon>
        <taxon>Pterygota</taxon>
        <taxon>Neoptera</taxon>
        <taxon>Endopterygota</taxon>
        <taxon>Lepidoptera</taxon>
        <taxon>Glossata</taxon>
        <taxon>Ditrysia</taxon>
        <taxon>Geometroidea</taxon>
        <taxon>Geometridae</taxon>
        <taxon>Larentiinae</taxon>
        <taxon>Operophtera</taxon>
    </lineage>
</organism>
<dbReference type="EMBL" id="JTDY01005652">
    <property type="protein sequence ID" value="KOB66780.1"/>
    <property type="molecule type" value="Genomic_DNA"/>
</dbReference>
<protein>
    <submittedName>
        <fullName evidence="2">Fatty-acyl-CoA reductase</fullName>
    </submittedName>
</protein>
<evidence type="ECO:0000256" key="1">
    <source>
        <dbReference type="SAM" id="MobiDB-lite"/>
    </source>
</evidence>
<dbReference type="Proteomes" id="UP000037510">
    <property type="component" value="Unassembled WGS sequence"/>
</dbReference>